<accession>A0A3E1K7X5</accession>
<comment type="caution">
    <text evidence="8">The sequence shown here is derived from an EMBL/GenBank/DDBJ whole genome shotgun (WGS) entry which is preliminary data.</text>
</comment>
<protein>
    <submittedName>
        <fullName evidence="8">ABC transporter ATP-binding protein</fullName>
    </submittedName>
</protein>
<dbReference type="SMART" id="SM00382">
    <property type="entry name" value="AAA"/>
    <property type="match status" value="1"/>
</dbReference>
<feature type="domain" description="ABC transporter" evidence="7">
    <location>
        <begin position="9"/>
        <end position="245"/>
    </location>
</feature>
<evidence type="ECO:0000313" key="9">
    <source>
        <dbReference type="Proteomes" id="UP000260351"/>
    </source>
</evidence>
<evidence type="ECO:0000259" key="7">
    <source>
        <dbReference type="PROSITE" id="PS50893"/>
    </source>
</evidence>
<dbReference type="FunFam" id="3.40.50.300:FF:000134">
    <property type="entry name" value="Iron-enterobactin ABC transporter ATP-binding protein"/>
    <property type="match status" value="1"/>
</dbReference>
<keyword evidence="3" id="KW-0547">Nucleotide-binding</keyword>
<name>A0A3E1K7X5_9GAMM</name>
<dbReference type="Pfam" id="PF00005">
    <property type="entry name" value="ABC_tran"/>
    <property type="match status" value="1"/>
</dbReference>
<dbReference type="PANTHER" id="PTHR42794">
    <property type="entry name" value="HEMIN IMPORT ATP-BINDING PROTEIN HMUV"/>
    <property type="match status" value="1"/>
</dbReference>
<dbReference type="InterPro" id="IPR027417">
    <property type="entry name" value="P-loop_NTPase"/>
</dbReference>
<dbReference type="GO" id="GO:0016887">
    <property type="term" value="F:ATP hydrolysis activity"/>
    <property type="evidence" value="ECO:0007669"/>
    <property type="project" value="InterPro"/>
</dbReference>
<dbReference type="Gene3D" id="3.40.50.300">
    <property type="entry name" value="P-loop containing nucleotide triphosphate hydrolases"/>
    <property type="match status" value="1"/>
</dbReference>
<dbReference type="CDD" id="cd03214">
    <property type="entry name" value="ABC_Iron-Siderophores_B12_Hemin"/>
    <property type="match status" value="1"/>
</dbReference>
<dbReference type="RefSeq" id="WP_116650764.1">
    <property type="nucleotide sequence ID" value="NZ_QUZK01000037.1"/>
</dbReference>
<evidence type="ECO:0000256" key="3">
    <source>
        <dbReference type="ARBA" id="ARBA00022741"/>
    </source>
</evidence>
<proteinExistence type="inferred from homology"/>
<reference evidence="8 9" key="1">
    <citation type="submission" date="2018-08" db="EMBL/GenBank/DDBJ databases">
        <title>Wenzhouxiangella salilacus sp. nov., a novel bacterium isolated from a saline lake in Xinjiang Province, China.</title>
        <authorList>
            <person name="Han S."/>
        </authorList>
    </citation>
    <scope>NUCLEOTIDE SEQUENCE [LARGE SCALE GENOMIC DNA]</scope>
    <source>
        <strain evidence="8 9">XDB06</strain>
    </source>
</reference>
<dbReference type="InterPro" id="IPR003439">
    <property type="entry name" value="ABC_transporter-like_ATP-bd"/>
</dbReference>
<sequence>MIPAAQSPLVVEDLDVRIGPVDVVRDLNLAVGRGEFWGLLGPNGVGKTTLLKTFAGVFEPERGGISLDGKRMDERRRRDIARRLGMLPQHTHYAFDATCLETALVGRHPHIKPWARESRADHERARDALADLEMLELAGRSCMDLSGGESRRLALATLLVQDPQVMLLDEPTNHLDPANQVTILNVLHRQVVEARKSAVMALHEVNLATCYCSHVLLLYGNGEWDAGPTDELLTAENLSRLYRCRVRLIDDGRQRVFAVAGGFDRQTR</sequence>
<evidence type="ECO:0000256" key="2">
    <source>
        <dbReference type="ARBA" id="ARBA00022448"/>
    </source>
</evidence>
<gene>
    <name evidence="8" type="ORF">DZC52_08780</name>
</gene>
<evidence type="ECO:0000256" key="1">
    <source>
        <dbReference type="ARBA" id="ARBA00005417"/>
    </source>
</evidence>
<evidence type="ECO:0000256" key="5">
    <source>
        <dbReference type="ARBA" id="ARBA00022967"/>
    </source>
</evidence>
<organism evidence="8 9">
    <name type="scientific">Wenzhouxiangella sediminis</name>
    <dbReference type="NCBI Taxonomy" id="1792836"/>
    <lineage>
        <taxon>Bacteria</taxon>
        <taxon>Pseudomonadati</taxon>
        <taxon>Pseudomonadota</taxon>
        <taxon>Gammaproteobacteria</taxon>
        <taxon>Chromatiales</taxon>
        <taxon>Wenzhouxiangellaceae</taxon>
        <taxon>Wenzhouxiangella</taxon>
    </lineage>
</organism>
<dbReference type="PANTHER" id="PTHR42794:SF1">
    <property type="entry name" value="HEMIN IMPORT ATP-BINDING PROTEIN HMUV"/>
    <property type="match status" value="1"/>
</dbReference>
<comment type="similarity">
    <text evidence="1">Belongs to the ABC transporter superfamily.</text>
</comment>
<dbReference type="InterPro" id="IPR017871">
    <property type="entry name" value="ABC_transporter-like_CS"/>
</dbReference>
<keyword evidence="5" id="KW-1278">Translocase</keyword>
<evidence type="ECO:0000313" key="8">
    <source>
        <dbReference type="EMBL" id="RFF30163.1"/>
    </source>
</evidence>
<keyword evidence="2" id="KW-0813">Transport</keyword>
<keyword evidence="4 8" id="KW-0067">ATP-binding</keyword>
<dbReference type="EMBL" id="QUZK01000037">
    <property type="protein sequence ID" value="RFF30163.1"/>
    <property type="molecule type" value="Genomic_DNA"/>
</dbReference>
<dbReference type="GO" id="GO:0005524">
    <property type="term" value="F:ATP binding"/>
    <property type="evidence" value="ECO:0007669"/>
    <property type="project" value="UniProtKB-KW"/>
</dbReference>
<dbReference type="AlphaFoldDB" id="A0A3E1K7X5"/>
<dbReference type="PROSITE" id="PS50893">
    <property type="entry name" value="ABC_TRANSPORTER_2"/>
    <property type="match status" value="1"/>
</dbReference>
<comment type="function">
    <text evidence="6">Part of the ABC transporter complex HmuTUV involved in hemin import. Responsible for energy coupling to the transport system.</text>
</comment>
<dbReference type="SUPFAM" id="SSF52540">
    <property type="entry name" value="P-loop containing nucleoside triphosphate hydrolases"/>
    <property type="match status" value="1"/>
</dbReference>
<dbReference type="Proteomes" id="UP000260351">
    <property type="component" value="Unassembled WGS sequence"/>
</dbReference>
<keyword evidence="9" id="KW-1185">Reference proteome</keyword>
<dbReference type="OrthoDB" id="6461291at2"/>
<dbReference type="InterPro" id="IPR003593">
    <property type="entry name" value="AAA+_ATPase"/>
</dbReference>
<evidence type="ECO:0000256" key="4">
    <source>
        <dbReference type="ARBA" id="ARBA00022840"/>
    </source>
</evidence>
<dbReference type="PROSITE" id="PS00211">
    <property type="entry name" value="ABC_TRANSPORTER_1"/>
    <property type="match status" value="1"/>
</dbReference>
<evidence type="ECO:0000256" key="6">
    <source>
        <dbReference type="ARBA" id="ARBA00037066"/>
    </source>
</evidence>